<dbReference type="AlphaFoldDB" id="A0AAW2FLS7"/>
<keyword evidence="2" id="KW-1185">Reference proteome</keyword>
<evidence type="ECO:0000313" key="1">
    <source>
        <dbReference type="EMBL" id="KAL0116919.1"/>
    </source>
</evidence>
<proteinExistence type="predicted"/>
<gene>
    <name evidence="1" type="ORF">PUN28_010058</name>
</gene>
<protein>
    <submittedName>
        <fullName evidence="1">Uncharacterized protein</fullName>
    </submittedName>
</protein>
<dbReference type="Proteomes" id="UP001430953">
    <property type="component" value="Unassembled WGS sequence"/>
</dbReference>
<reference evidence="1 2" key="1">
    <citation type="submission" date="2023-03" db="EMBL/GenBank/DDBJ databases">
        <title>High recombination rates correlate with genetic variation in Cardiocondyla obscurior ants.</title>
        <authorList>
            <person name="Errbii M."/>
        </authorList>
    </citation>
    <scope>NUCLEOTIDE SEQUENCE [LARGE SCALE GENOMIC DNA]</scope>
    <source>
        <strain evidence="1">Alpha-2009</strain>
        <tissue evidence="1">Whole body</tissue>
    </source>
</reference>
<name>A0AAW2FLS7_9HYME</name>
<sequence length="95" mass="11113">MKDEVTAAARRLDSRRIGEDFARTRLENRAPFAGKSLPFCEVLTVPAAEYDAWLRPLAETIDYTCLFMWRARWSLREKHRSQCRHLNGFAPVCLR</sequence>
<accession>A0AAW2FLS7</accession>
<evidence type="ECO:0000313" key="2">
    <source>
        <dbReference type="Proteomes" id="UP001430953"/>
    </source>
</evidence>
<organism evidence="1 2">
    <name type="scientific">Cardiocondyla obscurior</name>
    <dbReference type="NCBI Taxonomy" id="286306"/>
    <lineage>
        <taxon>Eukaryota</taxon>
        <taxon>Metazoa</taxon>
        <taxon>Ecdysozoa</taxon>
        <taxon>Arthropoda</taxon>
        <taxon>Hexapoda</taxon>
        <taxon>Insecta</taxon>
        <taxon>Pterygota</taxon>
        <taxon>Neoptera</taxon>
        <taxon>Endopterygota</taxon>
        <taxon>Hymenoptera</taxon>
        <taxon>Apocrita</taxon>
        <taxon>Aculeata</taxon>
        <taxon>Formicoidea</taxon>
        <taxon>Formicidae</taxon>
        <taxon>Myrmicinae</taxon>
        <taxon>Cardiocondyla</taxon>
    </lineage>
</organism>
<dbReference type="EMBL" id="JADYXP020000009">
    <property type="protein sequence ID" value="KAL0116919.1"/>
    <property type="molecule type" value="Genomic_DNA"/>
</dbReference>
<comment type="caution">
    <text evidence="1">The sequence shown here is derived from an EMBL/GenBank/DDBJ whole genome shotgun (WGS) entry which is preliminary data.</text>
</comment>